<dbReference type="AlphaFoldDB" id="B4FFK1"/>
<protein>
    <submittedName>
        <fullName evidence="2">Uncharacterized protein</fullName>
    </submittedName>
</protein>
<evidence type="ECO:0000256" key="1">
    <source>
        <dbReference type="SAM" id="Phobius"/>
    </source>
</evidence>
<keyword evidence="1" id="KW-1133">Transmembrane helix</keyword>
<dbReference type="EMBL" id="BT035889">
    <property type="protein sequence ID" value="ACF80894.1"/>
    <property type="molecule type" value="mRNA"/>
</dbReference>
<dbReference type="EMBL" id="BT087149">
    <property type="protein sequence ID" value="ACR37502.1"/>
    <property type="molecule type" value="mRNA"/>
</dbReference>
<feature type="transmembrane region" description="Helical" evidence="1">
    <location>
        <begin position="50"/>
        <end position="71"/>
    </location>
</feature>
<proteinExistence type="evidence at transcript level"/>
<evidence type="ECO:0000313" key="2">
    <source>
        <dbReference type="EMBL" id="ACF80894.1"/>
    </source>
</evidence>
<accession>B4FFK1</accession>
<keyword evidence="1" id="KW-0812">Transmembrane</keyword>
<organism evidence="2">
    <name type="scientific">Zea mays</name>
    <name type="common">Maize</name>
    <dbReference type="NCBI Taxonomy" id="4577"/>
    <lineage>
        <taxon>Eukaryota</taxon>
        <taxon>Viridiplantae</taxon>
        <taxon>Streptophyta</taxon>
        <taxon>Embryophyta</taxon>
        <taxon>Tracheophyta</taxon>
        <taxon>Spermatophyta</taxon>
        <taxon>Magnoliopsida</taxon>
        <taxon>Liliopsida</taxon>
        <taxon>Poales</taxon>
        <taxon>Poaceae</taxon>
        <taxon>PACMAD clade</taxon>
        <taxon>Panicoideae</taxon>
        <taxon>Andropogonodae</taxon>
        <taxon>Andropogoneae</taxon>
        <taxon>Tripsacinae</taxon>
        <taxon>Zea</taxon>
    </lineage>
</organism>
<keyword evidence="1" id="KW-0472">Membrane</keyword>
<name>B4FFK1_MAIZE</name>
<sequence length="75" mass="8961">MRYARVRLDIVSCIYGYCWWRSGKPDVLNRACCGLWLCYCLVVFRKHDVYLRKVVFGSGTILSLVQIFIYLMDWK</sequence>
<reference evidence="2" key="1">
    <citation type="journal article" date="2009" name="PLoS Genet.">
        <title>Sequencing, mapping, and analysis of 27,455 maize full-length cDNAs.</title>
        <authorList>
            <person name="Soderlund C."/>
            <person name="Descour A."/>
            <person name="Kudrna D."/>
            <person name="Bomhoff M."/>
            <person name="Boyd L."/>
            <person name="Currie J."/>
            <person name="Angelova A."/>
            <person name="Collura K."/>
            <person name="Wissotski M."/>
            <person name="Ashley E."/>
            <person name="Morrow D."/>
            <person name="Fernandes J."/>
            <person name="Walbot V."/>
            <person name="Yu Y."/>
        </authorList>
    </citation>
    <scope>NUCLEOTIDE SEQUENCE</scope>
    <source>
        <strain evidence="2">B73</strain>
    </source>
</reference>